<evidence type="ECO:0000313" key="2">
    <source>
        <dbReference type="EMBL" id="ABP53191.1"/>
    </source>
</evidence>
<reference evidence="3" key="1">
    <citation type="journal article" date="2007" name="Proc. Natl. Acad. Sci. U.S.A.">
        <title>Genome sequencing reveals complex secondary metabolome in the marine actinomycete Salinispora tropica.</title>
        <authorList>
            <person name="Udwary D.W."/>
            <person name="Zeigler L."/>
            <person name="Asolkar R.N."/>
            <person name="Singan V."/>
            <person name="Lapidus A."/>
            <person name="Fenical W."/>
            <person name="Jensen P.R."/>
            <person name="Moore B.S."/>
        </authorList>
    </citation>
    <scope>NUCLEOTIDE SEQUENCE [LARGE SCALE GENOMIC DNA]</scope>
    <source>
        <strain evidence="3">ATCC BAA-916 / DSM 44818 / CNB-440</strain>
    </source>
</reference>
<dbReference type="EMBL" id="CP000667">
    <property type="protein sequence ID" value="ABP53191.1"/>
    <property type="molecule type" value="Genomic_DNA"/>
</dbReference>
<dbReference type="eggNOG" id="COG2365">
    <property type="taxonomic scope" value="Bacteria"/>
</dbReference>
<feature type="domain" description="Tyrosine specific protein phosphatases" evidence="1">
    <location>
        <begin position="133"/>
        <end position="205"/>
    </location>
</feature>
<dbReference type="GO" id="GO:0004721">
    <property type="term" value="F:phosphoprotein phosphatase activity"/>
    <property type="evidence" value="ECO:0007669"/>
    <property type="project" value="InterPro"/>
</dbReference>
<proteinExistence type="predicted"/>
<protein>
    <submittedName>
        <fullName evidence="2">Protein tyrosine/serine phosphatase</fullName>
    </submittedName>
</protein>
<dbReference type="HOGENOM" id="CLU_057546_3_2_11"/>
<keyword evidence="3" id="KW-1185">Reference proteome</keyword>
<dbReference type="KEGG" id="stp:Strop_0714"/>
<dbReference type="InterPro" id="IPR029021">
    <property type="entry name" value="Prot-tyrosine_phosphatase-like"/>
</dbReference>
<organism evidence="2 3">
    <name type="scientific">Salinispora tropica (strain ATCC BAA-916 / DSM 44818 / JCM 13857 / NBRC 105044 / CNB-440)</name>
    <dbReference type="NCBI Taxonomy" id="369723"/>
    <lineage>
        <taxon>Bacteria</taxon>
        <taxon>Bacillati</taxon>
        <taxon>Actinomycetota</taxon>
        <taxon>Actinomycetes</taxon>
        <taxon>Micromonosporales</taxon>
        <taxon>Micromonosporaceae</taxon>
        <taxon>Salinispora</taxon>
    </lineage>
</organism>
<dbReference type="AlphaFoldDB" id="A4X2U1"/>
<dbReference type="RefSeq" id="WP_011904625.1">
    <property type="nucleotide sequence ID" value="NC_009380.1"/>
</dbReference>
<gene>
    <name evidence="2" type="ordered locus">Strop_0714</name>
</gene>
<dbReference type="PATRIC" id="fig|369723.5.peg.723"/>
<dbReference type="PROSITE" id="PS00383">
    <property type="entry name" value="TYR_PHOSPHATASE_1"/>
    <property type="match status" value="1"/>
</dbReference>
<dbReference type="Proteomes" id="UP000000235">
    <property type="component" value="Chromosome"/>
</dbReference>
<dbReference type="InterPro" id="IPR016130">
    <property type="entry name" value="Tyr_Pase_AS"/>
</dbReference>
<dbReference type="InterPro" id="IPR026893">
    <property type="entry name" value="Tyr/Ser_Pase_IphP-type"/>
</dbReference>
<evidence type="ECO:0000259" key="1">
    <source>
        <dbReference type="PROSITE" id="PS50056"/>
    </source>
</evidence>
<dbReference type="InterPro" id="IPR000387">
    <property type="entry name" value="Tyr_Pase_dom"/>
</dbReference>
<accession>A4X2U1</accession>
<name>A4X2U1_SALTO</name>
<dbReference type="SUPFAM" id="SSF52799">
    <property type="entry name" value="(Phosphotyrosine protein) phosphatases II"/>
    <property type="match status" value="1"/>
</dbReference>
<sequence>MASIDCGPMLFAGTGGDHPTAARGRELSWDGCVNARDLGGLGRVRPGAVVRMEEPNRLSAAGWAAAWSYGVRTVVDLRNTDEYGQDSAPRPAGITTVRVPLEPVGTPFYEHWEKIDNLASPLYYPAMLAEQSERVIAAVRAISAAAPGCVLFHCSGGKDRTGLLALVLLTVAEATPEEIVADYLLSYERMRQRYAELGYRDQRTAVTEFLATRNTTIEASLSSTIVDLTMPDFLLANGLSETEVSDLHARLTT</sequence>
<dbReference type="Pfam" id="PF13350">
    <property type="entry name" value="Y_phosphatase3"/>
    <property type="match status" value="1"/>
</dbReference>
<dbReference type="PROSITE" id="PS50056">
    <property type="entry name" value="TYR_PHOSPHATASE_2"/>
    <property type="match status" value="1"/>
</dbReference>
<dbReference type="Gene3D" id="3.90.190.10">
    <property type="entry name" value="Protein tyrosine phosphatase superfamily"/>
    <property type="match status" value="1"/>
</dbReference>
<dbReference type="STRING" id="369723.Strop_0714"/>
<evidence type="ECO:0000313" key="3">
    <source>
        <dbReference type="Proteomes" id="UP000000235"/>
    </source>
</evidence>